<accession>A0A2S6GP65</accession>
<comment type="similarity">
    <text evidence="2">Belongs to the CpxP/Spy family.</text>
</comment>
<dbReference type="RefSeq" id="WP_104424901.1">
    <property type="nucleotide sequence ID" value="NZ_PTIY01000015.1"/>
</dbReference>
<keyword evidence="7" id="KW-1185">Reference proteome</keyword>
<reference evidence="6 7" key="1">
    <citation type="submission" date="2018-02" db="EMBL/GenBank/DDBJ databases">
        <title>Subsurface microbial communities from deep shales in Ohio and West Virginia, USA.</title>
        <authorList>
            <person name="Wrighton K."/>
        </authorList>
    </citation>
    <scope>NUCLEOTIDE SEQUENCE [LARGE SCALE GENOMIC DNA]</scope>
    <source>
        <strain evidence="6 7">OWC-G53F</strain>
    </source>
</reference>
<evidence type="ECO:0000256" key="1">
    <source>
        <dbReference type="ARBA" id="ARBA00004418"/>
    </source>
</evidence>
<dbReference type="OrthoDB" id="5570289at2"/>
<name>A0A2S6GP65_9GAMM</name>
<dbReference type="InterPro" id="IPR052211">
    <property type="entry name" value="Cpx_auxiliary_protein"/>
</dbReference>
<dbReference type="InterPro" id="IPR012899">
    <property type="entry name" value="LTXXQ"/>
</dbReference>
<dbReference type="Proteomes" id="UP000238071">
    <property type="component" value="Unassembled WGS sequence"/>
</dbReference>
<dbReference type="Pfam" id="PF07813">
    <property type="entry name" value="LTXXQ"/>
    <property type="match status" value="1"/>
</dbReference>
<dbReference type="CDD" id="cd09916">
    <property type="entry name" value="CpxP_like"/>
    <property type="match status" value="1"/>
</dbReference>
<feature type="signal peptide" evidence="5">
    <location>
        <begin position="1"/>
        <end position="17"/>
    </location>
</feature>
<keyword evidence="3 5" id="KW-0732">Signal</keyword>
<evidence type="ECO:0000256" key="3">
    <source>
        <dbReference type="ARBA" id="ARBA00022729"/>
    </source>
</evidence>
<dbReference type="GO" id="GO:0030288">
    <property type="term" value="C:outer membrane-bounded periplasmic space"/>
    <property type="evidence" value="ECO:0007669"/>
    <property type="project" value="TreeGrafter"/>
</dbReference>
<dbReference type="GO" id="GO:0051082">
    <property type="term" value="F:unfolded protein binding"/>
    <property type="evidence" value="ECO:0007669"/>
    <property type="project" value="TreeGrafter"/>
</dbReference>
<evidence type="ECO:0000256" key="2">
    <source>
        <dbReference type="ARBA" id="ARBA00008441"/>
    </source>
</evidence>
<dbReference type="PANTHER" id="PTHR38102">
    <property type="entry name" value="PERIPLASMIC CHAPERONE SPY"/>
    <property type="match status" value="1"/>
</dbReference>
<organism evidence="6 7">
    <name type="scientific">Methylobacter tundripaludum</name>
    <dbReference type="NCBI Taxonomy" id="173365"/>
    <lineage>
        <taxon>Bacteria</taxon>
        <taxon>Pseudomonadati</taxon>
        <taxon>Pseudomonadota</taxon>
        <taxon>Gammaproteobacteria</taxon>
        <taxon>Methylococcales</taxon>
        <taxon>Methylococcaceae</taxon>
        <taxon>Methylobacter</taxon>
    </lineage>
</organism>
<sequence length="145" mass="16920">MRKLLLILVLFPAIALAKPPMHGEYPCGDMPFSEHHRPGPDDEERMPRFLHRIDLTDKQRTEIKALLKTHRTETDAQMEAAKSIGKEIHHLVFSYDYNDDKIRALFNKADVIHREMALQKSRLDNAVFKLLTAEQQKKLQSKFED</sequence>
<comment type="caution">
    <text evidence="6">The sequence shown here is derived from an EMBL/GenBank/DDBJ whole genome shotgun (WGS) entry which is preliminary data.</text>
</comment>
<dbReference type="PANTHER" id="PTHR38102:SF1">
    <property type="entry name" value="PERIPLASMIC CHAPERONE SPY"/>
    <property type="match status" value="1"/>
</dbReference>
<keyword evidence="4" id="KW-0574">Periplasm</keyword>
<gene>
    <name evidence="6" type="ORF">B0F88_11510</name>
</gene>
<evidence type="ECO:0000313" key="6">
    <source>
        <dbReference type="EMBL" id="PPK66921.1"/>
    </source>
</evidence>
<evidence type="ECO:0000313" key="7">
    <source>
        <dbReference type="Proteomes" id="UP000238071"/>
    </source>
</evidence>
<dbReference type="Gene3D" id="1.20.120.1490">
    <property type="match status" value="1"/>
</dbReference>
<evidence type="ECO:0000256" key="4">
    <source>
        <dbReference type="ARBA" id="ARBA00022764"/>
    </source>
</evidence>
<dbReference type="AlphaFoldDB" id="A0A2S6GP65"/>
<protein>
    <submittedName>
        <fullName evidence="6">Spy/CpxP family protein refolding chaperone</fullName>
    </submittedName>
</protein>
<evidence type="ECO:0000256" key="5">
    <source>
        <dbReference type="SAM" id="SignalP"/>
    </source>
</evidence>
<proteinExistence type="inferred from homology"/>
<dbReference type="EMBL" id="PTIY01000015">
    <property type="protein sequence ID" value="PPK66921.1"/>
    <property type="molecule type" value="Genomic_DNA"/>
</dbReference>
<feature type="chain" id="PRO_5015465839" evidence="5">
    <location>
        <begin position="18"/>
        <end position="145"/>
    </location>
</feature>
<comment type="subcellular location">
    <subcellularLocation>
        <location evidence="1">Periplasm</location>
    </subcellularLocation>
</comment>